<feature type="domain" description="N-acetyltransferase" evidence="1">
    <location>
        <begin position="1"/>
        <end position="174"/>
    </location>
</feature>
<dbReference type="RefSeq" id="WP_056995907.1">
    <property type="nucleotide sequence ID" value="NZ_AYYR01000001.1"/>
</dbReference>
<comment type="caution">
    <text evidence="2">The sequence shown here is derived from an EMBL/GenBank/DDBJ whole genome shotgun (WGS) entry which is preliminary data.</text>
</comment>
<keyword evidence="2" id="KW-0808">Transferase</keyword>
<dbReference type="InterPro" id="IPR016181">
    <property type="entry name" value="Acyl_CoA_acyltransferase"/>
</dbReference>
<name>A0A0R2BGJ4_SECCO</name>
<gene>
    <name evidence="2" type="ORF">FC82_GL000074</name>
</gene>
<dbReference type="SUPFAM" id="SSF55729">
    <property type="entry name" value="Acyl-CoA N-acyltransferases (Nat)"/>
    <property type="match status" value="1"/>
</dbReference>
<dbReference type="Pfam" id="PF00583">
    <property type="entry name" value="Acetyltransf_1"/>
    <property type="match status" value="1"/>
</dbReference>
<evidence type="ECO:0000313" key="2">
    <source>
        <dbReference type="EMBL" id="KRM78048.1"/>
    </source>
</evidence>
<reference evidence="2 3" key="1">
    <citation type="journal article" date="2015" name="Genome Announc.">
        <title>Expanding the biotechnology potential of lactobacilli through comparative genomics of 213 strains and associated genera.</title>
        <authorList>
            <person name="Sun Z."/>
            <person name="Harris H.M."/>
            <person name="McCann A."/>
            <person name="Guo C."/>
            <person name="Argimon S."/>
            <person name="Zhang W."/>
            <person name="Yang X."/>
            <person name="Jeffery I.B."/>
            <person name="Cooney J.C."/>
            <person name="Kagawa T.F."/>
            <person name="Liu W."/>
            <person name="Song Y."/>
            <person name="Salvetti E."/>
            <person name="Wrobel A."/>
            <person name="Rasinkangas P."/>
            <person name="Parkhill J."/>
            <person name="Rea M.C."/>
            <person name="O'Sullivan O."/>
            <person name="Ritari J."/>
            <person name="Douillard F.P."/>
            <person name="Paul Ross R."/>
            <person name="Yang R."/>
            <person name="Briner A.E."/>
            <person name="Felis G.E."/>
            <person name="de Vos W.M."/>
            <person name="Barrangou R."/>
            <person name="Klaenhammer T.R."/>
            <person name="Caufield P.W."/>
            <person name="Cui Y."/>
            <person name="Zhang H."/>
            <person name="O'Toole P.W."/>
        </authorList>
    </citation>
    <scope>NUCLEOTIDE SEQUENCE [LARGE SCALE GENOMIC DNA]</scope>
    <source>
        <strain evidence="2 3">DSM 20515</strain>
    </source>
</reference>
<dbReference type="EMBL" id="AYYR01000001">
    <property type="protein sequence ID" value="KRM78048.1"/>
    <property type="molecule type" value="Genomic_DNA"/>
</dbReference>
<evidence type="ECO:0000259" key="1">
    <source>
        <dbReference type="PROSITE" id="PS51186"/>
    </source>
</evidence>
<protein>
    <submittedName>
        <fullName evidence="2">Acetyltransferase</fullName>
    </submittedName>
</protein>
<dbReference type="CDD" id="cd04301">
    <property type="entry name" value="NAT_SF"/>
    <property type="match status" value="1"/>
</dbReference>
<dbReference type="Gene3D" id="3.40.630.30">
    <property type="match status" value="1"/>
</dbReference>
<sequence length="182" mass="20317">MYLRRAEMKDLPQIESIIQDGKRHLAAQHIDQWQGLYPDTKVLVDDIQNGHTMILVEDYEVLGAAAVIPGPDDSYQKIDGQWLTDNDSYVAIHRVAVSANHRGHGLAGKLFNAIFEEVDTFDSIKGIRIDTHPDNLGMQHIIEKSGFIKTGTIEVNADDLTDVHDFAYERLTKTAVLAGHNA</sequence>
<dbReference type="PROSITE" id="PS51186">
    <property type="entry name" value="GNAT"/>
    <property type="match status" value="1"/>
</dbReference>
<dbReference type="InterPro" id="IPR000182">
    <property type="entry name" value="GNAT_dom"/>
</dbReference>
<dbReference type="AlphaFoldDB" id="A0A0R2BGJ4"/>
<dbReference type="Proteomes" id="UP000051845">
    <property type="component" value="Unassembled WGS sequence"/>
</dbReference>
<dbReference type="PATRIC" id="fig|1423733.4.peg.75"/>
<evidence type="ECO:0000313" key="3">
    <source>
        <dbReference type="Proteomes" id="UP000051845"/>
    </source>
</evidence>
<organism evidence="2 3">
    <name type="scientific">Secundilactobacillus collinoides DSM 20515 = JCM 1123</name>
    <dbReference type="NCBI Taxonomy" id="1423733"/>
    <lineage>
        <taxon>Bacteria</taxon>
        <taxon>Bacillati</taxon>
        <taxon>Bacillota</taxon>
        <taxon>Bacilli</taxon>
        <taxon>Lactobacillales</taxon>
        <taxon>Lactobacillaceae</taxon>
        <taxon>Secundilactobacillus</taxon>
    </lineage>
</organism>
<dbReference type="GO" id="GO:0016747">
    <property type="term" value="F:acyltransferase activity, transferring groups other than amino-acyl groups"/>
    <property type="evidence" value="ECO:0007669"/>
    <property type="project" value="InterPro"/>
</dbReference>
<accession>A0A0R2BGJ4</accession>
<proteinExistence type="predicted"/>